<dbReference type="InterPro" id="IPR001173">
    <property type="entry name" value="Glyco_trans_2-like"/>
</dbReference>
<dbReference type="PANTHER" id="PTHR43685:SF2">
    <property type="entry name" value="GLYCOSYLTRANSFERASE 2-LIKE DOMAIN-CONTAINING PROTEIN"/>
    <property type="match status" value="1"/>
</dbReference>
<dbReference type="GO" id="GO:0016740">
    <property type="term" value="F:transferase activity"/>
    <property type="evidence" value="ECO:0007669"/>
    <property type="project" value="UniProtKB-KW"/>
</dbReference>
<dbReference type="InterPro" id="IPR029044">
    <property type="entry name" value="Nucleotide-diphossugar_trans"/>
</dbReference>
<proteinExistence type="predicted"/>
<protein>
    <submittedName>
        <fullName evidence="2">Glycosyltransferase</fullName>
    </submittedName>
</protein>
<name>A0A7X3IG99_9BACL</name>
<organism evidence="2 3">
    <name type="scientific">Paenibacillus dendrobii</name>
    <dbReference type="NCBI Taxonomy" id="2691084"/>
    <lineage>
        <taxon>Bacteria</taxon>
        <taxon>Bacillati</taxon>
        <taxon>Bacillota</taxon>
        <taxon>Bacilli</taxon>
        <taxon>Bacillales</taxon>
        <taxon>Paenibacillaceae</taxon>
        <taxon>Paenibacillus</taxon>
    </lineage>
</organism>
<comment type="caution">
    <text evidence="2">The sequence shown here is derived from an EMBL/GenBank/DDBJ whole genome shotgun (WGS) entry which is preliminary data.</text>
</comment>
<evidence type="ECO:0000259" key="1">
    <source>
        <dbReference type="Pfam" id="PF00535"/>
    </source>
</evidence>
<evidence type="ECO:0000313" key="2">
    <source>
        <dbReference type="EMBL" id="MWV42736.1"/>
    </source>
</evidence>
<feature type="domain" description="Glycosyltransferase 2-like" evidence="1">
    <location>
        <begin position="6"/>
        <end position="168"/>
    </location>
</feature>
<dbReference type="AlphaFoldDB" id="A0A7X3IG99"/>
<keyword evidence="2" id="KW-0808">Transferase</keyword>
<gene>
    <name evidence="2" type="ORF">GRF59_03770</name>
</gene>
<reference evidence="2 3" key="1">
    <citation type="submission" date="2019-12" db="EMBL/GenBank/DDBJ databases">
        <title>Paenibacillus sp. nov., an endophytic bacterium isolated from the stem of Dendrobium.</title>
        <authorList>
            <person name="Zhao R."/>
        </authorList>
    </citation>
    <scope>NUCLEOTIDE SEQUENCE [LARGE SCALE GENOMIC DNA]</scope>
    <source>
        <strain evidence="2 3">HJL G12</strain>
    </source>
</reference>
<dbReference type="Pfam" id="PF00535">
    <property type="entry name" value="Glycos_transf_2"/>
    <property type="match status" value="1"/>
</dbReference>
<keyword evidence="3" id="KW-1185">Reference proteome</keyword>
<evidence type="ECO:0000313" key="3">
    <source>
        <dbReference type="Proteomes" id="UP000460318"/>
    </source>
</evidence>
<dbReference type="EMBL" id="WUBI01000001">
    <property type="protein sequence ID" value="MWV42736.1"/>
    <property type="molecule type" value="Genomic_DNA"/>
</dbReference>
<dbReference type="CDD" id="cd00761">
    <property type="entry name" value="Glyco_tranf_GTA_type"/>
    <property type="match status" value="1"/>
</dbReference>
<sequence length="407" mass="47312">MTDLGVVMPLYKQNPEFLTYALHSVLKQTYEHFRFVIVIDGAPEMELLVRSIVKDDPRVMIISYPTNRGVSHALNTGFDELFQDNAIQFLTWVSSDNIYYPQFLEVLRSSLLSGPNELGLVYSSFQTIDNHNVPQYNETFLSELKKYQDRPKEQLLNSSIIGVSFMYKAQFAKMVQGGYCLPPVEDYDYWLKITENCEIKYIPIELMDYRVDSTFSVSAQLKTTDAHRSWRYNYHLARHSARSRRGISPQISILFPVSNVTDDVIHRIENLYEQAFSNYVCHILDLSYDMHVQTILSQIPHPTTCFHWYPGLQAEKAVLYAAQELSTPYAMLVDSVEFTYVMDLQFLYDQLHQAVPSLWSSYYTEDHSEVGFRTELTLEPLHSNELFRTPTMIDMFMHILEKLGDAL</sequence>
<accession>A0A7X3IG99</accession>
<dbReference type="Proteomes" id="UP000460318">
    <property type="component" value="Unassembled WGS sequence"/>
</dbReference>
<dbReference type="InterPro" id="IPR050834">
    <property type="entry name" value="Glycosyltransf_2"/>
</dbReference>
<dbReference type="Gene3D" id="3.90.550.10">
    <property type="entry name" value="Spore Coat Polysaccharide Biosynthesis Protein SpsA, Chain A"/>
    <property type="match status" value="1"/>
</dbReference>
<dbReference type="SUPFAM" id="SSF53448">
    <property type="entry name" value="Nucleotide-diphospho-sugar transferases"/>
    <property type="match status" value="1"/>
</dbReference>
<dbReference type="PANTHER" id="PTHR43685">
    <property type="entry name" value="GLYCOSYLTRANSFERASE"/>
    <property type="match status" value="1"/>
</dbReference>
<dbReference type="RefSeq" id="WP_160496311.1">
    <property type="nucleotide sequence ID" value="NZ_WUBI01000001.1"/>
</dbReference>